<proteinExistence type="inferred from homology"/>
<reference evidence="7 8" key="1">
    <citation type="submission" date="2017-03" db="EMBL/GenBank/DDBJ databases">
        <title>Complete genome sequence of the novel DNRA strain Pseudomonas sp. S-6-2 isolated from Chinese polluted river sediment. Journal of Biotechnology.</title>
        <authorList>
            <person name="Li J."/>
            <person name="Xiang F."/>
            <person name="Wang L."/>
            <person name="Xi L."/>
            <person name="Liu J."/>
        </authorList>
    </citation>
    <scope>NUCLEOTIDE SEQUENCE [LARGE SCALE GENOMIC DNA]</scope>
    <source>
        <strain evidence="7 8">S-6-2</strain>
    </source>
</reference>
<dbReference type="GO" id="GO:0015562">
    <property type="term" value="F:efflux transmembrane transporter activity"/>
    <property type="evidence" value="ECO:0007669"/>
    <property type="project" value="TreeGrafter"/>
</dbReference>
<dbReference type="FunFam" id="2.40.30.170:FF:000010">
    <property type="entry name" value="Efflux RND transporter periplasmic adaptor subunit"/>
    <property type="match status" value="1"/>
</dbReference>
<dbReference type="Gene3D" id="2.40.30.170">
    <property type="match status" value="1"/>
</dbReference>
<feature type="domain" description="Multidrug resistance protein MdtA-like alpha-helical hairpin" evidence="4">
    <location>
        <begin position="104"/>
        <end position="162"/>
    </location>
</feature>
<dbReference type="InterPro" id="IPR058624">
    <property type="entry name" value="MdtA-like_HH"/>
</dbReference>
<keyword evidence="2 3" id="KW-0175">Coiled coil</keyword>
<dbReference type="Pfam" id="PF25954">
    <property type="entry name" value="Beta-barrel_RND_2"/>
    <property type="match status" value="1"/>
</dbReference>
<feature type="domain" description="CusB-like beta-barrel" evidence="6">
    <location>
        <begin position="202"/>
        <end position="273"/>
    </location>
</feature>
<dbReference type="InterPro" id="IPR058625">
    <property type="entry name" value="MdtA-like_BSH"/>
</dbReference>
<evidence type="ECO:0000256" key="2">
    <source>
        <dbReference type="ARBA" id="ARBA00023054"/>
    </source>
</evidence>
<gene>
    <name evidence="7" type="ORF">BVH74_17310</name>
</gene>
<dbReference type="PANTHER" id="PTHR30469">
    <property type="entry name" value="MULTIDRUG RESISTANCE PROTEIN MDTA"/>
    <property type="match status" value="1"/>
</dbReference>
<evidence type="ECO:0000259" key="6">
    <source>
        <dbReference type="Pfam" id="PF25954"/>
    </source>
</evidence>
<dbReference type="GO" id="GO:1990281">
    <property type="term" value="C:efflux pump complex"/>
    <property type="evidence" value="ECO:0007669"/>
    <property type="project" value="TreeGrafter"/>
</dbReference>
<keyword evidence="8" id="KW-1185">Reference proteome</keyword>
<dbReference type="Pfam" id="PF25876">
    <property type="entry name" value="HH_MFP_RND"/>
    <property type="match status" value="1"/>
</dbReference>
<comment type="similarity">
    <text evidence="1">Belongs to the membrane fusion protein (MFP) (TC 8.A.1) family.</text>
</comment>
<organism evidence="7 8">
    <name type="scientific">Halopseudomonas phragmitis</name>
    <dbReference type="NCBI Taxonomy" id="1931241"/>
    <lineage>
        <taxon>Bacteria</taxon>
        <taxon>Pseudomonadati</taxon>
        <taxon>Pseudomonadota</taxon>
        <taxon>Gammaproteobacteria</taxon>
        <taxon>Pseudomonadales</taxon>
        <taxon>Pseudomonadaceae</taxon>
        <taxon>Halopseudomonas</taxon>
    </lineage>
</organism>
<sequence>MLLRRFVVMLVLFFLVVLALAAYKGWSIYQQIQMFSAPQPPIQVAAAAAEQKLWETRLPAIGSLTAALGVELTAEVSGTVEQLHFHSGQRVEAGQPLLSMNTAVEQASLKTAQAQAELARLEFNRQQNLFERQSISRSQFDQARSTLQQASAQVEELHAILERKRIVAPFSGRIGISQIDPGDYLSPGTVIATLQNLEDLFVDFFVPEQLYPQLALEQSVLVRVGAYPGEEFKGQIAAINPRVETGSRNLQVRAKVGNPDERLLPGMFADLEVVMPTPEPQIVLPETAITYTLYGNSVYVVKPRQDEAGNELSDEDGQPQLEVERRFVKSGDRRAGEVVILEGLEAGELVITAGQLKLDNGAHVSINNSNPL</sequence>
<evidence type="ECO:0000256" key="3">
    <source>
        <dbReference type="SAM" id="Coils"/>
    </source>
</evidence>
<dbReference type="InterPro" id="IPR058792">
    <property type="entry name" value="Beta-barrel_RND_2"/>
</dbReference>
<evidence type="ECO:0000313" key="8">
    <source>
        <dbReference type="Proteomes" id="UP000243488"/>
    </source>
</evidence>
<dbReference type="Pfam" id="PF25917">
    <property type="entry name" value="BSH_RND"/>
    <property type="match status" value="1"/>
</dbReference>
<dbReference type="InterPro" id="IPR006143">
    <property type="entry name" value="RND_pump_MFP"/>
</dbReference>
<evidence type="ECO:0000259" key="4">
    <source>
        <dbReference type="Pfam" id="PF25876"/>
    </source>
</evidence>
<evidence type="ECO:0000313" key="7">
    <source>
        <dbReference type="EMBL" id="AQZ96403.1"/>
    </source>
</evidence>
<dbReference type="AlphaFoldDB" id="A0A1V0B8Z5"/>
<dbReference type="NCBIfam" id="TIGR01730">
    <property type="entry name" value="RND_mfp"/>
    <property type="match status" value="1"/>
</dbReference>
<protein>
    <submittedName>
        <fullName evidence="7">Efflux transporter periplasmic adaptor subunit</fullName>
    </submittedName>
</protein>
<dbReference type="PANTHER" id="PTHR30469:SF11">
    <property type="entry name" value="BLL4320 PROTEIN"/>
    <property type="match status" value="1"/>
</dbReference>
<dbReference type="SUPFAM" id="SSF111369">
    <property type="entry name" value="HlyD-like secretion proteins"/>
    <property type="match status" value="1"/>
</dbReference>
<evidence type="ECO:0000256" key="1">
    <source>
        <dbReference type="ARBA" id="ARBA00009477"/>
    </source>
</evidence>
<feature type="domain" description="Multidrug resistance protein MdtA-like barrel-sandwich hybrid" evidence="5">
    <location>
        <begin position="70"/>
        <end position="189"/>
    </location>
</feature>
<evidence type="ECO:0000259" key="5">
    <source>
        <dbReference type="Pfam" id="PF25917"/>
    </source>
</evidence>
<dbReference type="Gene3D" id="2.40.50.100">
    <property type="match status" value="1"/>
</dbReference>
<name>A0A1V0B8Z5_9GAMM</name>
<dbReference type="Gene3D" id="2.40.420.20">
    <property type="match status" value="1"/>
</dbReference>
<dbReference type="Proteomes" id="UP000243488">
    <property type="component" value="Chromosome"/>
</dbReference>
<dbReference type="EMBL" id="CP020100">
    <property type="protein sequence ID" value="AQZ96403.1"/>
    <property type="molecule type" value="Genomic_DNA"/>
</dbReference>
<accession>A0A1V0B8Z5</accession>
<dbReference type="STRING" id="1931241.BVH74_17310"/>
<dbReference type="KEGG" id="ppha:BVH74_17310"/>
<dbReference type="RefSeq" id="WP_080051311.1">
    <property type="nucleotide sequence ID" value="NZ_CP020100.1"/>
</dbReference>
<dbReference type="Gene3D" id="1.10.287.470">
    <property type="entry name" value="Helix hairpin bin"/>
    <property type="match status" value="1"/>
</dbReference>
<feature type="coiled-coil region" evidence="3">
    <location>
        <begin position="104"/>
        <end position="160"/>
    </location>
</feature>